<evidence type="ECO:0000313" key="2">
    <source>
        <dbReference type="EMBL" id="QJB38731.1"/>
    </source>
</evidence>
<dbReference type="Gene3D" id="3.40.430.10">
    <property type="entry name" value="Dihydrofolate Reductase, subunit A"/>
    <property type="match status" value="1"/>
</dbReference>
<feature type="domain" description="Bacterial bifunctional deaminase-reductase C-terminal" evidence="1">
    <location>
        <begin position="2"/>
        <end position="184"/>
    </location>
</feature>
<dbReference type="InterPro" id="IPR002734">
    <property type="entry name" value="RibDG_C"/>
</dbReference>
<organism evidence="2 3">
    <name type="scientific">Chitinophaga oryzae</name>
    <dbReference type="NCBI Taxonomy" id="2725414"/>
    <lineage>
        <taxon>Bacteria</taxon>
        <taxon>Pseudomonadati</taxon>
        <taxon>Bacteroidota</taxon>
        <taxon>Chitinophagia</taxon>
        <taxon>Chitinophagales</taxon>
        <taxon>Chitinophagaceae</taxon>
        <taxon>Chitinophaga</taxon>
    </lineage>
</organism>
<dbReference type="PANTHER" id="PTHR38011">
    <property type="entry name" value="DIHYDROFOLATE REDUCTASE FAMILY PROTEIN (AFU_ORTHOLOGUE AFUA_8G06820)"/>
    <property type="match status" value="1"/>
</dbReference>
<dbReference type="EMBL" id="CP051204">
    <property type="protein sequence ID" value="QJB38731.1"/>
    <property type="molecule type" value="Genomic_DNA"/>
</dbReference>
<name>A0ABX6LF50_9BACT</name>
<reference evidence="2" key="1">
    <citation type="submission" date="2020-09" db="EMBL/GenBank/DDBJ databases">
        <authorList>
            <person name="Kittiwongwattana C."/>
        </authorList>
    </citation>
    <scope>NUCLEOTIDE SEQUENCE</scope>
    <source>
        <strain evidence="2">1303</strain>
    </source>
</reference>
<dbReference type="PANTHER" id="PTHR38011:SF2">
    <property type="entry name" value="BIFUNCTIONAL DEAMINASE-REDUCTASE DOMAIN PROTEIN"/>
    <property type="match status" value="1"/>
</dbReference>
<dbReference type="InterPro" id="IPR024072">
    <property type="entry name" value="DHFR-like_dom_sf"/>
</dbReference>
<dbReference type="InterPro" id="IPR050765">
    <property type="entry name" value="Riboflavin_Biosynth_HTPR"/>
</dbReference>
<protein>
    <submittedName>
        <fullName evidence="2">Dihydrofolate reductase</fullName>
    </submittedName>
</protein>
<evidence type="ECO:0000259" key="1">
    <source>
        <dbReference type="Pfam" id="PF01872"/>
    </source>
</evidence>
<evidence type="ECO:0000313" key="3">
    <source>
        <dbReference type="Proteomes" id="UP000503144"/>
    </source>
</evidence>
<accession>A0ABX6LF50</accession>
<proteinExistence type="predicted"/>
<dbReference type="SUPFAM" id="SSF53597">
    <property type="entry name" value="Dihydrofolate reductase-like"/>
    <property type="match status" value="1"/>
</dbReference>
<sequence>MRKIITVNFITLDGVIQAPGGPQEDTSGGFQWGGWVAPFSDEIMNQKIIAVMDQPFDLLLGRRTYDIFAAHWPHYNDGIGKKFNQAEKFMVSHNAIPLPWQHATLITGDVVEALQALKNTDGPNLLVYGSSQLMQTLLAHRLADIVHMWLFPVTIGSGKRQFADGTLPGSWKLTDATPTSTGVIMTTYEPAGALQTRAIESKPPSAAELERRQKVLAEDAGL</sequence>
<dbReference type="RefSeq" id="WP_168860815.1">
    <property type="nucleotide sequence ID" value="NZ_CP051204.2"/>
</dbReference>
<dbReference type="Pfam" id="PF01872">
    <property type="entry name" value="RibD_C"/>
    <property type="match status" value="1"/>
</dbReference>
<dbReference type="Proteomes" id="UP000503144">
    <property type="component" value="Chromosome"/>
</dbReference>
<gene>
    <name evidence="2" type="ORF">HF324_12980</name>
</gene>
<keyword evidence="3" id="KW-1185">Reference proteome</keyword>